<evidence type="ECO:0000313" key="3">
    <source>
        <dbReference type="Proteomes" id="UP000037923"/>
    </source>
</evidence>
<dbReference type="VEuPathDB" id="TriTrypDB:LpyrH10_11_1480"/>
<dbReference type="EMBL" id="LGTL01000011">
    <property type="protein sequence ID" value="KPA79190.1"/>
    <property type="molecule type" value="Genomic_DNA"/>
</dbReference>
<proteinExistence type="predicted"/>
<reference evidence="2 3" key="1">
    <citation type="submission" date="2015-07" db="EMBL/GenBank/DDBJ databases">
        <title>High-quality genome of monoxenous trypanosomatid Leptomonas pyrrhocoris.</title>
        <authorList>
            <person name="Flegontov P."/>
            <person name="Butenko A."/>
            <person name="Firsov S."/>
            <person name="Vlcek C."/>
            <person name="Logacheva M.D."/>
            <person name="Field M."/>
            <person name="Filatov D."/>
            <person name="Flegontova O."/>
            <person name="Gerasimov E."/>
            <person name="Jackson A.P."/>
            <person name="Kelly S."/>
            <person name="Opperdoes F."/>
            <person name="O'Reilly A."/>
            <person name="Votypka J."/>
            <person name="Yurchenko V."/>
            <person name="Lukes J."/>
        </authorList>
    </citation>
    <scope>NUCLEOTIDE SEQUENCE [LARGE SCALE GENOMIC DNA]</scope>
    <source>
        <strain evidence="2">H10</strain>
    </source>
</reference>
<comment type="caution">
    <text evidence="2">The sequence shown here is derived from an EMBL/GenBank/DDBJ whole genome shotgun (WGS) entry which is preliminary data.</text>
</comment>
<keyword evidence="3" id="KW-1185">Reference proteome</keyword>
<evidence type="ECO:0000256" key="1">
    <source>
        <dbReference type="SAM" id="MobiDB-lite"/>
    </source>
</evidence>
<evidence type="ECO:0000313" key="2">
    <source>
        <dbReference type="EMBL" id="KPA79190.1"/>
    </source>
</evidence>
<feature type="compositionally biased region" description="Low complexity" evidence="1">
    <location>
        <begin position="96"/>
        <end position="105"/>
    </location>
</feature>
<dbReference type="AlphaFoldDB" id="A0A0M9FZ97"/>
<gene>
    <name evidence="2" type="ORF">ABB37_05683</name>
</gene>
<accession>A0A0M9FZ97</accession>
<dbReference type="RefSeq" id="XP_015657629.1">
    <property type="nucleotide sequence ID" value="XM_015803804.1"/>
</dbReference>
<sequence>MLASALDAPSIPGVDVACNALYLSLIGEVPEAYCPPGCTLHATTQGSIYVLDHVRRIGYPLQLTQAATPEPTPQASLEGEVASAVPVSGHKRSRESSPVSHTSSSLHRGWDRRGGSPDSSMDPTARQDDDDTSLSSAVQRSPKSSGISNRPQFCLIPPRPRWLQDLYHALQLSSHWQHTPNILLYCHYCRVYFSAKPRGIWYHLSQTRGHRVQRQRIRGFMNSGIHLLDSAEKRLLYVATPEQIGSLPKKLFQHADRVQKNEEVRFVPACVCWRSVMSAEQRERVVRDGAAHAAQSITREDLNDNTPTSFVNESPQLVGWRFVMEGLDIVHCFCSKTNMRLRDYQILNHHKSDQKKD</sequence>
<feature type="region of interest" description="Disordered" evidence="1">
    <location>
        <begin position="67"/>
        <end position="152"/>
    </location>
</feature>
<dbReference type="Proteomes" id="UP000037923">
    <property type="component" value="Unassembled WGS sequence"/>
</dbReference>
<name>A0A0M9FZ97_LEPPY</name>
<feature type="compositionally biased region" description="Polar residues" evidence="1">
    <location>
        <begin position="133"/>
        <end position="151"/>
    </location>
</feature>
<dbReference type="GeneID" id="26905973"/>
<protein>
    <submittedName>
        <fullName evidence="2">Uncharacterized protein</fullName>
    </submittedName>
</protein>
<organism evidence="2 3">
    <name type="scientific">Leptomonas pyrrhocoris</name>
    <name type="common">Firebug parasite</name>
    <dbReference type="NCBI Taxonomy" id="157538"/>
    <lineage>
        <taxon>Eukaryota</taxon>
        <taxon>Discoba</taxon>
        <taxon>Euglenozoa</taxon>
        <taxon>Kinetoplastea</taxon>
        <taxon>Metakinetoplastina</taxon>
        <taxon>Trypanosomatida</taxon>
        <taxon>Trypanosomatidae</taxon>
        <taxon>Leishmaniinae</taxon>
        <taxon>Leptomonas</taxon>
    </lineage>
</organism>